<sequence length="1783" mass="196698">MAMSSLGSTDEIAPMDDFQKSSPSDDIVKDYSQNTDQTAILNDSINQLAQESHELILFFKSQVAFEAENASSSPTRQTTLSSNLVLRAQRIKTNDTLTLQFNVFCTLLMLITHTIAERGIVFDVAQHLNPVKKIIDSLVSGKGFFKDHEFHFPLFVVRLLGSLKNCVLDCAEETVLEKSSRLKLNGLSGIALGSAAVNRWQNAQQYQARPLGGSPSQHYGPNSATTDLPASGSINSASTYAFQSPTSASTAIDLNDYHHGSPIKIDTSGSTIHASSATSPSRVSGTPTKKVNVRDTAKHFEKIEADIATSAGKMMRKRTEKHYLTPSLHGHEDSVYNEPHSGGSVHAEPMLRSKPTLYQPATKVHVDLCFDMPDFSNSPNQVPGQSLDYKLTMQKQKGGMNDHLLKEKVQEFHDQLPNKPFILTDQKPHDSEVPSFQKNESESPFGRSSQVTVANHADLNVLSTDTSTPPKVESFKQVPELMPVAVKSLSTTTSPNTFESSKITVSLPIKVSLNMADTLHGSEPQKAPILLPGSMRAAAPIFPSKPTTMAEPTVFESHSDLEHHEPIQPVQDNAIPLNPVIDNTELGIVEEDDQSYHNSVNTQNSEYPNENEQSNQVTGFDIGTSNSDFLTISRNDRSYSRSLESSKNSNIVVQNTNRSSLAQGIKDQTIVKLYDQADDSQDKSVMDIIFESNLLGNPSDQKESETVESEKNQIDDEPELENSTVKLDNQSQGVDTYTHDDITETSLPTFQHLASADNLKNNQSEEDVFQQEAIDQLPLREKTNETNTNRRVRQSRFLMADFDVTEIDVASEETKNELLALQSELFSFMSVPSSDGSRLVENTEMLHFDALAPLSSQPAPLTSPPRVNKNTKPTFKSKSPSGPQPPLLDSKQPIVDTPQPLESLQILRRANEQLAKNRQCRQQSIIAENHKSMHNFTAMFSVLKDTDNEKYTESEKVSKESSKAVSLGQSKKKDLPGNVSPSKPNITFNTRAKDENKVLADSPQFDRLCDDPSFISRTKTLNQERTRGSDSAEMLNQKQAPIGSKVAKSTQLGTVLHSGDEHYCNDREQGASKQGTSDTNSNRSIVHGISMFIKPISHDMSLMSNINQILGAYNTDSDNASVPLTLDSIVQYQTAERKDTVREDMLVANIHTASAENAVGGYSRMSASQKRSSLISKSIDSSPTRTTPTDQKEDDYCEESSDNLVYVPLKVDATNMISNPDMPEFSDSHMQLDANKFTHHEPTSKVIVACMSINDAKSLCIPVFNQSDHTFDREDLPGPVFTTKVPPGIPDYGVDAESMRLLLIPLNGMLELTMINLSMPNRFGRNNSTEHPHFKAFGTLVVSRNHMELFERDGHVYIRDIGSNSGTFRNHARISAPGVISPDVELHTGDNVQLGKDYVGDGVEVDNDGCITARRRCVQFQVVLVPPLTTVKEAIENQGIPIETPVLPVSKTREQRAEKSGSSKGETQVEEDSQPFKESTSHAPPVRKPLHILPPTREYAPEAGQISTDYTQKAEFVSMRELVLNSGDVDLKSPIQFTNPKTFDEPKSPKMSKADDKKLEEKHNPSSHDPLKTLAGGSGAFISPTGRNKDERRENYIFSSSVVGNKVRKLEVSSSEGANIFDINLKKWEDKGRLQISDLRLRSQNRVFGIVPLTDRSGKIPVFGTKTGNKITDISFSVVLPTGVKLGVLEFASDIKLTITQEGDAEQPDAPVVAVSGDFKESRYILVKKSMNSREQKLFGESKGRHLVRKGVRESVWLTNVDIAEAEVNPLVIAAVILIAMVV</sequence>
<protein>
    <recommendedName>
        <fullName evidence="7">FHA domain-containing protein</fullName>
    </recommendedName>
</protein>
<evidence type="ECO:0000256" key="5">
    <source>
        <dbReference type="ARBA" id="ARBA00022833"/>
    </source>
</evidence>
<dbReference type="SUPFAM" id="SSF49879">
    <property type="entry name" value="SMAD/FHA domain"/>
    <property type="match status" value="1"/>
</dbReference>
<feature type="region of interest" description="Disordered" evidence="6">
    <location>
        <begin position="208"/>
        <end position="230"/>
    </location>
</feature>
<feature type="region of interest" description="Disordered" evidence="6">
    <location>
        <begin position="422"/>
        <end position="450"/>
    </location>
</feature>
<gene>
    <name evidence="8" type="ORF">BATDEDRAFT_28677</name>
</gene>
<dbReference type="STRING" id="684364.F4PES6"/>
<dbReference type="InterPro" id="IPR008984">
    <property type="entry name" value="SMAD_FHA_dom_sf"/>
</dbReference>
<dbReference type="PANTHER" id="PTHR15067:SF4">
    <property type="entry name" value="E3 UBIQUITIN-PROTEIN LIGASE RNF8"/>
    <property type="match status" value="1"/>
</dbReference>
<evidence type="ECO:0000256" key="1">
    <source>
        <dbReference type="ARBA" id="ARBA00022679"/>
    </source>
</evidence>
<proteinExistence type="predicted"/>
<dbReference type="Gene3D" id="2.60.200.20">
    <property type="match status" value="1"/>
</dbReference>
<feature type="compositionally biased region" description="Polar residues" evidence="6">
    <location>
        <begin position="267"/>
        <end position="289"/>
    </location>
</feature>
<organism evidence="8 9">
    <name type="scientific">Batrachochytrium dendrobatidis (strain JAM81 / FGSC 10211)</name>
    <name type="common">Frog chytrid fungus</name>
    <dbReference type="NCBI Taxonomy" id="684364"/>
    <lineage>
        <taxon>Eukaryota</taxon>
        <taxon>Fungi</taxon>
        <taxon>Fungi incertae sedis</taxon>
        <taxon>Chytridiomycota</taxon>
        <taxon>Chytridiomycota incertae sedis</taxon>
        <taxon>Chytridiomycetes</taxon>
        <taxon>Rhizophydiales</taxon>
        <taxon>Rhizophydiales incertae sedis</taxon>
        <taxon>Batrachochytrium</taxon>
    </lineage>
</organism>
<feature type="compositionally biased region" description="Low complexity" evidence="6">
    <location>
        <begin position="1172"/>
        <end position="1182"/>
    </location>
</feature>
<feature type="compositionally biased region" description="Basic and acidic residues" evidence="6">
    <location>
        <begin position="1451"/>
        <end position="1461"/>
    </location>
</feature>
<evidence type="ECO:0000313" key="8">
    <source>
        <dbReference type="EMBL" id="EGF76297.1"/>
    </source>
</evidence>
<evidence type="ECO:0000256" key="3">
    <source>
        <dbReference type="ARBA" id="ARBA00022771"/>
    </source>
</evidence>
<feature type="region of interest" description="Disordered" evidence="6">
    <location>
        <begin position="1172"/>
        <end position="1198"/>
    </location>
</feature>
<dbReference type="GO" id="GO:0008270">
    <property type="term" value="F:zinc ion binding"/>
    <property type="evidence" value="ECO:0007669"/>
    <property type="project" value="UniProtKB-KW"/>
</dbReference>
<feature type="compositionally biased region" description="Polar residues" evidence="6">
    <location>
        <begin position="868"/>
        <end position="881"/>
    </location>
</feature>
<dbReference type="GeneID" id="18239711"/>
<dbReference type="EMBL" id="GL882898">
    <property type="protein sequence ID" value="EGF76297.1"/>
    <property type="molecule type" value="Genomic_DNA"/>
</dbReference>
<dbReference type="OrthoDB" id="687730at2759"/>
<dbReference type="GO" id="GO:0005829">
    <property type="term" value="C:cytosol"/>
    <property type="evidence" value="ECO:0000318"/>
    <property type="project" value="GO_Central"/>
</dbReference>
<feature type="compositionally biased region" description="Basic and acidic residues" evidence="6">
    <location>
        <begin position="1542"/>
        <end position="1571"/>
    </location>
</feature>
<keyword evidence="3" id="KW-0863">Zinc-finger</keyword>
<dbReference type="SMART" id="SM00240">
    <property type="entry name" value="FHA"/>
    <property type="match status" value="1"/>
</dbReference>
<feature type="compositionally biased region" description="Basic and acidic residues" evidence="6">
    <location>
        <begin position="953"/>
        <end position="962"/>
    </location>
</feature>
<feature type="domain" description="FHA" evidence="7">
    <location>
        <begin position="1321"/>
        <end position="1374"/>
    </location>
</feature>
<feature type="region of interest" description="Disordered" evidence="6">
    <location>
        <begin position="854"/>
        <end position="895"/>
    </location>
</feature>
<accession>F4PES6</accession>
<evidence type="ECO:0000256" key="6">
    <source>
        <dbReference type="SAM" id="MobiDB-lite"/>
    </source>
</evidence>
<evidence type="ECO:0000256" key="2">
    <source>
        <dbReference type="ARBA" id="ARBA00022723"/>
    </source>
</evidence>
<reference evidence="8 9" key="1">
    <citation type="submission" date="2009-12" db="EMBL/GenBank/DDBJ databases">
        <title>The draft genome of Batrachochytrium dendrobatidis.</title>
        <authorList>
            <consortium name="US DOE Joint Genome Institute (JGI-PGF)"/>
            <person name="Kuo A."/>
            <person name="Salamov A."/>
            <person name="Schmutz J."/>
            <person name="Lucas S."/>
            <person name="Pitluck S."/>
            <person name="Rosenblum E."/>
            <person name="Stajich J."/>
            <person name="Eisen M."/>
            <person name="Grigoriev I.V."/>
        </authorList>
    </citation>
    <scope>NUCLEOTIDE SEQUENCE [LARGE SCALE GENOMIC DNA]</scope>
    <source>
        <strain evidence="9">JAM81 / FGSC 10211</strain>
    </source>
</reference>
<dbReference type="PROSITE" id="PS50006">
    <property type="entry name" value="FHA_DOMAIN"/>
    <property type="match status" value="1"/>
</dbReference>
<keyword evidence="9" id="KW-1185">Reference proteome</keyword>
<evidence type="ECO:0000256" key="4">
    <source>
        <dbReference type="ARBA" id="ARBA00022786"/>
    </source>
</evidence>
<dbReference type="PANTHER" id="PTHR15067">
    <property type="entry name" value="E3 UBIQUITIN-PROTEIN LIGASE RNF8"/>
    <property type="match status" value="1"/>
</dbReference>
<dbReference type="RefSeq" id="XP_006683064.1">
    <property type="nucleotide sequence ID" value="XM_006683001.1"/>
</dbReference>
<feature type="compositionally biased region" description="Basic and acidic residues" evidence="6">
    <location>
        <begin position="700"/>
        <end position="714"/>
    </location>
</feature>
<dbReference type="InParanoid" id="F4PES6"/>
<feature type="compositionally biased region" description="Polar residues" evidence="6">
    <location>
        <begin position="979"/>
        <end position="988"/>
    </location>
</feature>
<dbReference type="HOGENOM" id="CLU_238532_0_0_1"/>
<feature type="region of interest" description="Disordered" evidence="6">
    <location>
        <begin position="1"/>
        <end position="29"/>
    </location>
</feature>
<dbReference type="Pfam" id="PF00498">
    <property type="entry name" value="FHA"/>
    <property type="match status" value="1"/>
</dbReference>
<feature type="region of interest" description="Disordered" evidence="6">
    <location>
        <begin position="953"/>
        <end position="988"/>
    </location>
</feature>
<name>F4PES6_BATDJ</name>
<feature type="compositionally biased region" description="Polar residues" evidence="6">
    <location>
        <begin position="214"/>
        <end position="230"/>
    </location>
</feature>
<keyword evidence="4" id="KW-0833">Ubl conjugation pathway</keyword>
<dbReference type="Proteomes" id="UP000007241">
    <property type="component" value="Unassembled WGS sequence"/>
</dbReference>
<keyword evidence="5" id="KW-0862">Zinc</keyword>
<dbReference type="GO" id="GO:0016567">
    <property type="term" value="P:protein ubiquitination"/>
    <property type="evidence" value="ECO:0000318"/>
    <property type="project" value="GO_Central"/>
</dbReference>
<evidence type="ECO:0000259" key="7">
    <source>
        <dbReference type="PROSITE" id="PS50006"/>
    </source>
</evidence>
<dbReference type="GO" id="GO:0061630">
    <property type="term" value="F:ubiquitin protein ligase activity"/>
    <property type="evidence" value="ECO:0000318"/>
    <property type="project" value="GO_Central"/>
</dbReference>
<dbReference type="InterPro" id="IPR000253">
    <property type="entry name" value="FHA_dom"/>
</dbReference>
<keyword evidence="1" id="KW-0808">Transferase</keyword>
<feature type="region of interest" description="Disordered" evidence="6">
    <location>
        <begin position="597"/>
        <end position="626"/>
    </location>
</feature>
<feature type="region of interest" description="Disordered" evidence="6">
    <location>
        <begin position="1535"/>
        <end position="1586"/>
    </location>
</feature>
<dbReference type="OMA" id="CNICINA"/>
<evidence type="ECO:0000313" key="9">
    <source>
        <dbReference type="Proteomes" id="UP000007241"/>
    </source>
</evidence>
<dbReference type="GO" id="GO:0006511">
    <property type="term" value="P:ubiquitin-dependent protein catabolic process"/>
    <property type="evidence" value="ECO:0000318"/>
    <property type="project" value="GO_Central"/>
</dbReference>
<dbReference type="GO" id="GO:0000151">
    <property type="term" value="C:ubiquitin ligase complex"/>
    <property type="evidence" value="ECO:0000318"/>
    <property type="project" value="GO_Central"/>
</dbReference>
<feature type="region of interest" description="Disordered" evidence="6">
    <location>
        <begin position="266"/>
        <end position="290"/>
    </location>
</feature>
<feature type="region of interest" description="Disordered" evidence="6">
    <location>
        <begin position="1446"/>
        <end position="1492"/>
    </location>
</feature>
<feature type="region of interest" description="Disordered" evidence="6">
    <location>
        <begin position="694"/>
        <end position="722"/>
    </location>
</feature>
<keyword evidence="2" id="KW-0479">Metal-binding</keyword>